<evidence type="ECO:0000256" key="3">
    <source>
        <dbReference type="ARBA" id="ARBA00012257"/>
    </source>
</evidence>
<dbReference type="GO" id="GO:0051997">
    <property type="term" value="F:2-oxo-4-hydroxy-4-carboxy-5-ureidoimidazoline decarboxylase activity"/>
    <property type="evidence" value="ECO:0007669"/>
    <property type="project" value="UniProtKB-EC"/>
</dbReference>
<protein>
    <recommendedName>
        <fullName evidence="3">2-oxo-4-hydroxy-4-carboxy-5-ureidoimidazoline decarboxylase</fullName>
        <ecNumber evidence="3">4.1.1.97</ecNumber>
    </recommendedName>
</protein>
<dbReference type="NCBIfam" id="TIGR03180">
    <property type="entry name" value="UraD_2"/>
    <property type="match status" value="1"/>
</dbReference>
<dbReference type="Gene3D" id="1.10.3330.10">
    <property type="entry name" value="Oxo-4-hydroxy-4-carboxy-5-ureidoimidazoline decarboxylase"/>
    <property type="match status" value="1"/>
</dbReference>
<dbReference type="InterPro" id="IPR017595">
    <property type="entry name" value="OHCU_decarboxylase-2"/>
</dbReference>
<evidence type="ECO:0000256" key="2">
    <source>
        <dbReference type="ARBA" id="ARBA00004754"/>
    </source>
</evidence>
<evidence type="ECO:0000259" key="7">
    <source>
        <dbReference type="Pfam" id="PF09349"/>
    </source>
</evidence>
<dbReference type="Proteomes" id="UP000256899">
    <property type="component" value="Unassembled WGS sequence"/>
</dbReference>
<evidence type="ECO:0000313" key="8">
    <source>
        <dbReference type="EMBL" id="REL32327.1"/>
    </source>
</evidence>
<name>A0A3E0U6W7_9GAMM</name>
<evidence type="ECO:0000256" key="1">
    <source>
        <dbReference type="ARBA" id="ARBA00001163"/>
    </source>
</evidence>
<dbReference type="PANTHER" id="PTHR43466">
    <property type="entry name" value="2-OXO-4-HYDROXY-4-CARBOXY-5-UREIDOIMIDAZOLINE DECARBOXYLASE-RELATED"/>
    <property type="match status" value="1"/>
</dbReference>
<comment type="pathway">
    <text evidence="2">Purine metabolism; urate degradation; (S)-allantoin from urate: step 3/3.</text>
</comment>
<dbReference type="SUPFAM" id="SSF158694">
    <property type="entry name" value="UraD-Like"/>
    <property type="match status" value="1"/>
</dbReference>
<proteinExistence type="predicted"/>
<feature type="domain" description="Oxo-4-hydroxy-4-carboxy-5-ureidoimidazoline decarboxylase" evidence="7">
    <location>
        <begin position="7"/>
        <end position="163"/>
    </location>
</feature>
<dbReference type="GO" id="GO:0019628">
    <property type="term" value="P:urate catabolic process"/>
    <property type="evidence" value="ECO:0007669"/>
    <property type="project" value="TreeGrafter"/>
</dbReference>
<dbReference type="GO" id="GO:0006144">
    <property type="term" value="P:purine nucleobase metabolic process"/>
    <property type="evidence" value="ECO:0007669"/>
    <property type="project" value="UniProtKB-KW"/>
</dbReference>
<keyword evidence="6 8" id="KW-0456">Lyase</keyword>
<dbReference type="Pfam" id="PF09349">
    <property type="entry name" value="OHCU_decarbox"/>
    <property type="match status" value="1"/>
</dbReference>
<comment type="catalytic activity">
    <reaction evidence="1">
        <text>5-hydroxy-2-oxo-4-ureido-2,5-dihydro-1H-imidazole-5-carboxylate + H(+) = (S)-allantoin + CO2</text>
        <dbReference type="Rhea" id="RHEA:26301"/>
        <dbReference type="ChEBI" id="CHEBI:15378"/>
        <dbReference type="ChEBI" id="CHEBI:15678"/>
        <dbReference type="ChEBI" id="CHEBI:16526"/>
        <dbReference type="ChEBI" id="CHEBI:58639"/>
        <dbReference type="EC" id="4.1.1.97"/>
    </reaction>
</comment>
<dbReference type="NCBIfam" id="NF010372">
    <property type="entry name" value="PRK13798.1"/>
    <property type="match status" value="1"/>
</dbReference>
<reference evidence="9" key="1">
    <citation type="submission" date="2018-08" db="EMBL/GenBank/DDBJ databases">
        <title>Thalassotalea euphylliae genome.</title>
        <authorList>
            <person name="Summers S."/>
            <person name="Rice S.A."/>
            <person name="Freckelton M.L."/>
            <person name="Nedved B.T."/>
            <person name="Hadfield M.G."/>
        </authorList>
    </citation>
    <scope>NUCLEOTIDE SEQUENCE [LARGE SCALE GENOMIC DNA]</scope>
    <source>
        <strain evidence="9">H3</strain>
    </source>
</reference>
<dbReference type="AlphaFoldDB" id="A0A3E0U6W7"/>
<accession>A0A3E0U6W7</accession>
<evidence type="ECO:0000256" key="6">
    <source>
        <dbReference type="ARBA" id="ARBA00023239"/>
    </source>
</evidence>
<organism evidence="8 9">
    <name type="scientific">Thalassotalea euphylliae</name>
    <dbReference type="NCBI Taxonomy" id="1655234"/>
    <lineage>
        <taxon>Bacteria</taxon>
        <taxon>Pseudomonadati</taxon>
        <taxon>Pseudomonadota</taxon>
        <taxon>Gammaproteobacteria</taxon>
        <taxon>Alteromonadales</taxon>
        <taxon>Colwelliaceae</taxon>
        <taxon>Thalassotalea</taxon>
    </lineage>
</organism>
<dbReference type="InterPro" id="IPR018020">
    <property type="entry name" value="OHCU_decarboxylase"/>
</dbReference>
<comment type="caution">
    <text evidence="8">The sequence shown here is derived from an EMBL/GenBank/DDBJ whole genome shotgun (WGS) entry which is preliminary data.</text>
</comment>
<gene>
    <name evidence="8" type="primary">uraD</name>
    <name evidence="8" type="ORF">DXX94_17295</name>
</gene>
<keyword evidence="4" id="KW-0659">Purine metabolism</keyword>
<dbReference type="EMBL" id="QUOT01000001">
    <property type="protein sequence ID" value="REL32327.1"/>
    <property type="molecule type" value="Genomic_DNA"/>
</dbReference>
<keyword evidence="5" id="KW-0210">Decarboxylase</keyword>
<keyword evidence="9" id="KW-1185">Reference proteome</keyword>
<dbReference type="PANTHER" id="PTHR43466:SF1">
    <property type="entry name" value="2-OXO-4-HYDROXY-4-CARBOXY-5-UREIDOIMIDAZOLINE DECARBOXYLASE-RELATED"/>
    <property type="match status" value="1"/>
</dbReference>
<evidence type="ECO:0000313" key="9">
    <source>
        <dbReference type="Proteomes" id="UP000256899"/>
    </source>
</evidence>
<evidence type="ECO:0000256" key="5">
    <source>
        <dbReference type="ARBA" id="ARBA00022793"/>
    </source>
</evidence>
<dbReference type="InterPro" id="IPR036778">
    <property type="entry name" value="OHCU_decarboxylase_sf"/>
</dbReference>
<evidence type="ECO:0000256" key="4">
    <source>
        <dbReference type="ARBA" id="ARBA00022631"/>
    </source>
</evidence>
<dbReference type="RefSeq" id="WP_116017817.1">
    <property type="nucleotide sequence ID" value="NZ_QUOT01000001.1"/>
</dbReference>
<dbReference type="EC" id="4.1.1.97" evidence="3"/>
<sequence length="166" mass="18398">MTVEQFNSLDDAKAHAALQSCCVAPRWIDQMLLARPFVSREQLLFQAQQTWQLLGESDYLAAFEGHPQIGDVSTLSKKFANTAKLAGHEQSGMSQADEQVLEEMLALNQAYLAKFGFIFIVCATGKSALEMLELIRERIDNEPAAELAIAAAEQAKITKIRLEKLV</sequence>